<accession>A0A2P2J0M1</accession>
<dbReference type="AlphaFoldDB" id="A0A2P2J0M1"/>
<organism evidence="1">
    <name type="scientific">Rhizophora mucronata</name>
    <name type="common">Asiatic mangrove</name>
    <dbReference type="NCBI Taxonomy" id="61149"/>
    <lineage>
        <taxon>Eukaryota</taxon>
        <taxon>Viridiplantae</taxon>
        <taxon>Streptophyta</taxon>
        <taxon>Embryophyta</taxon>
        <taxon>Tracheophyta</taxon>
        <taxon>Spermatophyta</taxon>
        <taxon>Magnoliopsida</taxon>
        <taxon>eudicotyledons</taxon>
        <taxon>Gunneridae</taxon>
        <taxon>Pentapetalae</taxon>
        <taxon>rosids</taxon>
        <taxon>fabids</taxon>
        <taxon>Malpighiales</taxon>
        <taxon>Rhizophoraceae</taxon>
        <taxon>Rhizophora</taxon>
    </lineage>
</organism>
<dbReference type="EMBL" id="GGEC01006541">
    <property type="protein sequence ID" value="MBW87024.1"/>
    <property type="molecule type" value="Transcribed_RNA"/>
</dbReference>
<reference evidence="1" key="1">
    <citation type="submission" date="2018-02" db="EMBL/GenBank/DDBJ databases">
        <title>Rhizophora mucronata_Transcriptome.</title>
        <authorList>
            <person name="Meera S.P."/>
            <person name="Sreeshan A."/>
            <person name="Augustine A."/>
        </authorList>
    </citation>
    <scope>NUCLEOTIDE SEQUENCE</scope>
    <source>
        <tissue evidence="1">Leaf</tissue>
    </source>
</reference>
<evidence type="ECO:0000313" key="1">
    <source>
        <dbReference type="EMBL" id="MBW87024.1"/>
    </source>
</evidence>
<sequence>MTWRPRQPDNLNFLARPCLLLILSSSF</sequence>
<proteinExistence type="predicted"/>
<name>A0A2P2J0M1_RHIMU</name>
<protein>
    <submittedName>
        <fullName evidence="1">Uncharacterized protein</fullName>
    </submittedName>
</protein>